<dbReference type="EMBL" id="LAZR01001004">
    <property type="protein sequence ID" value="KKN52776.1"/>
    <property type="molecule type" value="Genomic_DNA"/>
</dbReference>
<name>A0A0F9TUK6_9ZZZZ</name>
<accession>A0A0F9TUK6</accession>
<dbReference type="AlphaFoldDB" id="A0A0F9TUK6"/>
<reference evidence="2" key="1">
    <citation type="journal article" date="2015" name="Nature">
        <title>Complex archaea that bridge the gap between prokaryotes and eukaryotes.</title>
        <authorList>
            <person name="Spang A."/>
            <person name="Saw J.H."/>
            <person name="Jorgensen S.L."/>
            <person name="Zaremba-Niedzwiedzka K."/>
            <person name="Martijn J."/>
            <person name="Lind A.E."/>
            <person name="van Eijk R."/>
            <person name="Schleper C."/>
            <person name="Guy L."/>
            <person name="Ettema T.J."/>
        </authorList>
    </citation>
    <scope>NUCLEOTIDE SEQUENCE</scope>
</reference>
<comment type="caution">
    <text evidence="2">The sequence shown here is derived from an EMBL/GenBank/DDBJ whole genome shotgun (WGS) entry which is preliminary data.</text>
</comment>
<organism evidence="2">
    <name type="scientific">marine sediment metagenome</name>
    <dbReference type="NCBI Taxonomy" id="412755"/>
    <lineage>
        <taxon>unclassified sequences</taxon>
        <taxon>metagenomes</taxon>
        <taxon>ecological metagenomes</taxon>
    </lineage>
</organism>
<gene>
    <name evidence="2" type="ORF">LCGC14_0608940</name>
</gene>
<feature type="compositionally biased region" description="Polar residues" evidence="1">
    <location>
        <begin position="131"/>
        <end position="153"/>
    </location>
</feature>
<evidence type="ECO:0000256" key="1">
    <source>
        <dbReference type="SAM" id="MobiDB-lite"/>
    </source>
</evidence>
<protein>
    <submittedName>
        <fullName evidence="2">Uncharacterized protein</fullName>
    </submittedName>
</protein>
<proteinExistence type="predicted"/>
<evidence type="ECO:0000313" key="2">
    <source>
        <dbReference type="EMBL" id="KKN52776.1"/>
    </source>
</evidence>
<sequence>MREQPWIKVWQEKILSSQNLRELNFTSHSLFLQLLIRVRPSGKLQGMLVYPKGKPVANEKLAKDMKLKLCLFNNALQDLLDRDIVENQTFIAKDKQIYPLLYLRKFEDLQKRNRTDGVTTVLPEDAPAPSQGCNNTGTTQNQPLDTKGVTTSETPKRESKNDMKKNNKNSIYQSLFNYWNLQEIANHRKLTNKMKRCINGRLDEGFTEAEIMRAIANYAKILKSEEYWWTHRWTALTDFLNRGIDKFKDWSVAHINYLKSDKKLASLKDKKEAQFEASLHKIITDCKKCDGQGSIHGDDGTHECSCRKRVKELRKEHNDINKKA</sequence>
<feature type="region of interest" description="Disordered" evidence="1">
    <location>
        <begin position="120"/>
        <end position="165"/>
    </location>
</feature>
<feature type="compositionally biased region" description="Basic and acidic residues" evidence="1">
    <location>
        <begin position="154"/>
        <end position="165"/>
    </location>
</feature>